<evidence type="ECO:0000313" key="1">
    <source>
        <dbReference type="EMBL" id="SLN51931.1"/>
    </source>
</evidence>
<name>A0A1Y5T1G8_9RHOB</name>
<dbReference type="AlphaFoldDB" id="A0A1Y5T1G8"/>
<organism evidence="1 2">
    <name type="scientific">Aquimixticola soesokkakensis</name>
    <dbReference type="NCBI Taxonomy" id="1519096"/>
    <lineage>
        <taxon>Bacteria</taxon>
        <taxon>Pseudomonadati</taxon>
        <taxon>Pseudomonadota</taxon>
        <taxon>Alphaproteobacteria</taxon>
        <taxon>Rhodobacterales</taxon>
        <taxon>Paracoccaceae</taxon>
        <taxon>Aquimixticola</taxon>
    </lineage>
</organism>
<proteinExistence type="predicted"/>
<gene>
    <name evidence="1" type="ORF">AQS8620_02251</name>
</gene>
<reference evidence="1 2" key="1">
    <citation type="submission" date="2017-03" db="EMBL/GenBank/DDBJ databases">
        <authorList>
            <person name="Afonso C.L."/>
            <person name="Miller P.J."/>
            <person name="Scott M.A."/>
            <person name="Spackman E."/>
            <person name="Goraichik I."/>
            <person name="Dimitrov K.M."/>
            <person name="Suarez D.L."/>
            <person name="Swayne D.E."/>
        </authorList>
    </citation>
    <scope>NUCLEOTIDE SEQUENCE [LARGE SCALE GENOMIC DNA]</scope>
    <source>
        <strain evidence="1 2">CECT 8620</strain>
    </source>
</reference>
<keyword evidence="2" id="KW-1185">Reference proteome</keyword>
<dbReference type="Proteomes" id="UP000193862">
    <property type="component" value="Unassembled WGS sequence"/>
</dbReference>
<protein>
    <submittedName>
        <fullName evidence="1">Uncharacterized protein</fullName>
    </submittedName>
</protein>
<evidence type="ECO:0000313" key="2">
    <source>
        <dbReference type="Proteomes" id="UP000193862"/>
    </source>
</evidence>
<accession>A0A1Y5T1G8</accession>
<dbReference type="EMBL" id="FWFS01000008">
    <property type="protein sequence ID" value="SLN51931.1"/>
    <property type="molecule type" value="Genomic_DNA"/>
</dbReference>
<sequence length="43" mass="4777">MVHLKGESSNKFFDELMAVRGLLQSMATTANTTSQTWDEKTGD</sequence>